<feature type="signal peptide" evidence="1">
    <location>
        <begin position="1"/>
        <end position="18"/>
    </location>
</feature>
<feature type="chain" id="PRO_5002435083" evidence="1">
    <location>
        <begin position="19"/>
        <end position="61"/>
    </location>
</feature>
<dbReference type="EMBL" id="GBXM01004915">
    <property type="protein sequence ID" value="JAI03663.1"/>
    <property type="molecule type" value="Transcribed_RNA"/>
</dbReference>
<accession>A0A0E9XLN7</accession>
<dbReference type="AlphaFoldDB" id="A0A0E9XLN7"/>
<reference evidence="2" key="1">
    <citation type="submission" date="2014-11" db="EMBL/GenBank/DDBJ databases">
        <authorList>
            <person name="Amaro Gonzalez C."/>
        </authorList>
    </citation>
    <scope>NUCLEOTIDE SEQUENCE</scope>
</reference>
<evidence type="ECO:0000256" key="1">
    <source>
        <dbReference type="SAM" id="SignalP"/>
    </source>
</evidence>
<sequence length="61" mass="7077">MFFFWLLSFVIDYFTIFSNKIISTQNTFVSYLHAVFKRLHDLGDKCSFLTGYAASHSSTVL</sequence>
<evidence type="ECO:0000313" key="2">
    <source>
        <dbReference type="EMBL" id="JAI03663.1"/>
    </source>
</evidence>
<keyword evidence="1" id="KW-0732">Signal</keyword>
<reference evidence="2" key="2">
    <citation type="journal article" date="2015" name="Fish Shellfish Immunol.">
        <title>Early steps in the European eel (Anguilla anguilla)-Vibrio vulnificus interaction in the gills: Role of the RtxA13 toxin.</title>
        <authorList>
            <person name="Callol A."/>
            <person name="Pajuelo D."/>
            <person name="Ebbesson L."/>
            <person name="Teles M."/>
            <person name="MacKenzie S."/>
            <person name="Amaro C."/>
        </authorList>
    </citation>
    <scope>NUCLEOTIDE SEQUENCE</scope>
</reference>
<protein>
    <submittedName>
        <fullName evidence="2">Uncharacterized protein</fullName>
    </submittedName>
</protein>
<proteinExistence type="predicted"/>
<organism evidence="2">
    <name type="scientific">Anguilla anguilla</name>
    <name type="common">European freshwater eel</name>
    <name type="synonym">Muraena anguilla</name>
    <dbReference type="NCBI Taxonomy" id="7936"/>
    <lineage>
        <taxon>Eukaryota</taxon>
        <taxon>Metazoa</taxon>
        <taxon>Chordata</taxon>
        <taxon>Craniata</taxon>
        <taxon>Vertebrata</taxon>
        <taxon>Euteleostomi</taxon>
        <taxon>Actinopterygii</taxon>
        <taxon>Neopterygii</taxon>
        <taxon>Teleostei</taxon>
        <taxon>Anguilliformes</taxon>
        <taxon>Anguillidae</taxon>
        <taxon>Anguilla</taxon>
    </lineage>
</organism>
<name>A0A0E9XLN7_ANGAN</name>